<name>A0A9J5Z9J9_SOLCO</name>
<accession>A0A9J5Z9J9</accession>
<dbReference type="AlphaFoldDB" id="A0A9J5Z9J9"/>
<dbReference type="Proteomes" id="UP000824120">
    <property type="component" value="Chromosome 4"/>
</dbReference>
<sequence length="123" mass="13809">MYLSSQGFVDSVLVKSQGLSTFLVFLEASIFKWKRIKRQTNYPSSFKTLVLENFSVGVSRASNSMHLLITTILLSLTTTYSQSNKVRSVDDRVYANLIHIAYTIGTKGETSIYEASNYPKPTP</sequence>
<gene>
    <name evidence="1" type="ORF">H5410_019873</name>
</gene>
<proteinExistence type="predicted"/>
<protein>
    <submittedName>
        <fullName evidence="1">Uncharacterized protein</fullName>
    </submittedName>
</protein>
<keyword evidence="2" id="KW-1185">Reference proteome</keyword>
<dbReference type="EMBL" id="JACXVP010000004">
    <property type="protein sequence ID" value="KAG5608592.1"/>
    <property type="molecule type" value="Genomic_DNA"/>
</dbReference>
<evidence type="ECO:0000313" key="2">
    <source>
        <dbReference type="Proteomes" id="UP000824120"/>
    </source>
</evidence>
<evidence type="ECO:0000313" key="1">
    <source>
        <dbReference type="EMBL" id="KAG5608592.1"/>
    </source>
</evidence>
<comment type="caution">
    <text evidence="1">The sequence shown here is derived from an EMBL/GenBank/DDBJ whole genome shotgun (WGS) entry which is preliminary data.</text>
</comment>
<reference evidence="1 2" key="1">
    <citation type="submission" date="2020-09" db="EMBL/GenBank/DDBJ databases">
        <title>De no assembly of potato wild relative species, Solanum commersonii.</title>
        <authorList>
            <person name="Cho K."/>
        </authorList>
    </citation>
    <scope>NUCLEOTIDE SEQUENCE [LARGE SCALE GENOMIC DNA]</scope>
    <source>
        <strain evidence="1">LZ3.2</strain>
        <tissue evidence="1">Leaf</tissue>
    </source>
</reference>
<organism evidence="1 2">
    <name type="scientific">Solanum commersonii</name>
    <name type="common">Commerson's wild potato</name>
    <name type="synonym">Commerson's nightshade</name>
    <dbReference type="NCBI Taxonomy" id="4109"/>
    <lineage>
        <taxon>Eukaryota</taxon>
        <taxon>Viridiplantae</taxon>
        <taxon>Streptophyta</taxon>
        <taxon>Embryophyta</taxon>
        <taxon>Tracheophyta</taxon>
        <taxon>Spermatophyta</taxon>
        <taxon>Magnoliopsida</taxon>
        <taxon>eudicotyledons</taxon>
        <taxon>Gunneridae</taxon>
        <taxon>Pentapetalae</taxon>
        <taxon>asterids</taxon>
        <taxon>lamiids</taxon>
        <taxon>Solanales</taxon>
        <taxon>Solanaceae</taxon>
        <taxon>Solanoideae</taxon>
        <taxon>Solaneae</taxon>
        <taxon>Solanum</taxon>
    </lineage>
</organism>